<protein>
    <recommendedName>
        <fullName evidence="4 13">Laccase</fullName>
        <ecNumber evidence="4 13">1.10.3.2</ecNumber>
    </recommendedName>
    <alternativeName>
        <fullName evidence="13">Benzenediol:oxygen oxidoreductase</fullName>
    </alternativeName>
    <alternativeName>
        <fullName evidence="13">Diphenol oxidase</fullName>
    </alternativeName>
    <alternativeName>
        <fullName evidence="13">Urishiol oxidase</fullName>
    </alternativeName>
</protein>
<feature type="domain" description="Plastocyanin-like" evidence="17">
    <location>
        <begin position="583"/>
        <end position="696"/>
    </location>
</feature>
<evidence type="ECO:0000256" key="12">
    <source>
        <dbReference type="ARBA" id="ARBA00023185"/>
    </source>
</evidence>
<evidence type="ECO:0000256" key="2">
    <source>
        <dbReference type="ARBA" id="ARBA00004271"/>
    </source>
</evidence>
<dbReference type="Gene3D" id="2.60.40.420">
    <property type="entry name" value="Cupredoxins - blue copper proteins"/>
    <property type="match status" value="6"/>
</dbReference>
<feature type="region of interest" description="Disordered" evidence="14">
    <location>
        <begin position="1096"/>
        <end position="1115"/>
    </location>
</feature>
<dbReference type="CDD" id="cd13875">
    <property type="entry name" value="CuRO_2_LCC_plant"/>
    <property type="match status" value="2"/>
</dbReference>
<dbReference type="GO" id="GO:0005507">
    <property type="term" value="F:copper ion binding"/>
    <property type="evidence" value="ECO:0007669"/>
    <property type="project" value="InterPro"/>
</dbReference>
<dbReference type="CDD" id="cd13849">
    <property type="entry name" value="CuRO_1_LCC_plant"/>
    <property type="match status" value="2"/>
</dbReference>
<keyword evidence="7 13" id="KW-0479">Metal-binding</keyword>
<dbReference type="InterPro" id="IPR008972">
    <property type="entry name" value="Cupredoxin"/>
</dbReference>
<comment type="function">
    <text evidence="13">Lignin degradation and detoxification of lignin-derived products.</text>
</comment>
<accession>A0A8J6D2V4</accession>
<keyword evidence="11" id="KW-0325">Glycoprotein</keyword>
<evidence type="ECO:0000256" key="9">
    <source>
        <dbReference type="ARBA" id="ARBA00023002"/>
    </source>
</evidence>
<dbReference type="InterPro" id="IPR017761">
    <property type="entry name" value="Laccase"/>
</dbReference>
<evidence type="ECO:0000256" key="11">
    <source>
        <dbReference type="ARBA" id="ARBA00023180"/>
    </source>
</evidence>
<feature type="domain" description="Plastocyanin-like" evidence="15">
    <location>
        <begin position="161"/>
        <end position="309"/>
    </location>
</feature>
<dbReference type="EMBL" id="JAHUZN010000005">
    <property type="protein sequence ID" value="KAG8493764.1"/>
    <property type="molecule type" value="Genomic_DNA"/>
</dbReference>
<comment type="cofactor">
    <cofactor evidence="13">
        <name>Cu cation</name>
        <dbReference type="ChEBI" id="CHEBI:23378"/>
    </cofactor>
    <text evidence="13">Binds 4 Cu cations per monomer.</text>
</comment>
<evidence type="ECO:0000256" key="4">
    <source>
        <dbReference type="ARBA" id="ARBA00012297"/>
    </source>
</evidence>
<dbReference type="InterPro" id="IPR001117">
    <property type="entry name" value="Cu-oxidase_2nd"/>
</dbReference>
<keyword evidence="10 13" id="KW-0186">Copper</keyword>
<keyword evidence="13" id="KW-0732">Signal</keyword>
<comment type="caution">
    <text evidence="18">The sequence shown here is derived from an EMBL/GenBank/DDBJ whole genome shotgun (WGS) entry which is preliminary data.</text>
</comment>
<dbReference type="InterPro" id="IPR034289">
    <property type="entry name" value="CuRO_3_LCC"/>
</dbReference>
<evidence type="ECO:0000256" key="1">
    <source>
        <dbReference type="ARBA" id="ARBA00000349"/>
    </source>
</evidence>
<evidence type="ECO:0000259" key="15">
    <source>
        <dbReference type="Pfam" id="PF00394"/>
    </source>
</evidence>
<proteinExistence type="inferred from homology"/>
<dbReference type="Pfam" id="PF07732">
    <property type="entry name" value="Cu-oxidase_3"/>
    <property type="match status" value="2"/>
</dbReference>
<reference evidence="18 19" key="1">
    <citation type="journal article" date="2021" name="bioRxiv">
        <title>The Gossypium anomalum genome as a resource for cotton improvement and evolutionary analysis of hybrid incompatibility.</title>
        <authorList>
            <person name="Grover C.E."/>
            <person name="Yuan D."/>
            <person name="Arick M.A."/>
            <person name="Miller E.R."/>
            <person name="Hu G."/>
            <person name="Peterson D.G."/>
            <person name="Wendel J.F."/>
            <person name="Udall J.A."/>
        </authorList>
    </citation>
    <scope>NUCLEOTIDE SEQUENCE [LARGE SCALE GENOMIC DNA]</scope>
    <source>
        <strain evidence="18">JFW-Udall</strain>
        <tissue evidence="18">Leaf</tissue>
    </source>
</reference>
<dbReference type="InterPro" id="IPR034288">
    <property type="entry name" value="CuRO_1_LCC"/>
</dbReference>
<feature type="domain" description="Plastocyanin-like" evidence="16">
    <location>
        <begin position="412"/>
        <end position="546"/>
    </location>
</feature>
<dbReference type="Pfam" id="PF00394">
    <property type="entry name" value="Cu-oxidase"/>
    <property type="match status" value="2"/>
</dbReference>
<evidence type="ECO:0000256" key="13">
    <source>
        <dbReference type="RuleBase" id="RU361119"/>
    </source>
</evidence>
<keyword evidence="6 13" id="KW-0964">Secreted</keyword>
<keyword evidence="9 13" id="KW-0560">Oxidoreductase</keyword>
<evidence type="ECO:0000256" key="10">
    <source>
        <dbReference type="ARBA" id="ARBA00023008"/>
    </source>
</evidence>
<dbReference type="EC" id="1.10.3.2" evidence="4 13"/>
<dbReference type="InterPro" id="IPR011707">
    <property type="entry name" value="Cu-oxidase-like_N"/>
</dbReference>
<dbReference type="CDD" id="cd13897">
    <property type="entry name" value="CuRO_3_LCC_plant"/>
    <property type="match status" value="2"/>
</dbReference>
<dbReference type="PANTHER" id="PTHR11709:SF410">
    <property type="entry name" value="LACCASE"/>
    <property type="match status" value="1"/>
</dbReference>
<dbReference type="InterPro" id="IPR045087">
    <property type="entry name" value="Cu-oxidase_fam"/>
</dbReference>
<evidence type="ECO:0000256" key="5">
    <source>
        <dbReference type="ARBA" id="ARBA00022523"/>
    </source>
</evidence>
<evidence type="ECO:0000259" key="17">
    <source>
        <dbReference type="Pfam" id="PF07732"/>
    </source>
</evidence>
<dbReference type="GO" id="GO:0046274">
    <property type="term" value="P:lignin catabolic process"/>
    <property type="evidence" value="ECO:0007669"/>
    <property type="project" value="UniProtKB-KW"/>
</dbReference>
<keyword evidence="5 13" id="KW-0052">Apoplast</keyword>
<feature type="chain" id="PRO_5035342633" description="Laccase" evidence="13">
    <location>
        <begin position="26"/>
        <end position="1115"/>
    </location>
</feature>
<evidence type="ECO:0000313" key="19">
    <source>
        <dbReference type="Proteomes" id="UP000701853"/>
    </source>
</evidence>
<evidence type="ECO:0000313" key="18">
    <source>
        <dbReference type="EMBL" id="KAG8493764.1"/>
    </source>
</evidence>
<dbReference type="AlphaFoldDB" id="A0A8J6D2V4"/>
<feature type="domain" description="Plastocyanin-like" evidence="16">
    <location>
        <begin position="962"/>
        <end position="1095"/>
    </location>
</feature>
<keyword evidence="19" id="KW-1185">Reference proteome</keyword>
<gene>
    <name evidence="18" type="ORF">CXB51_011168</name>
</gene>
<dbReference type="NCBIfam" id="TIGR03389">
    <property type="entry name" value="laccase"/>
    <property type="match status" value="2"/>
</dbReference>
<dbReference type="PANTHER" id="PTHR11709">
    <property type="entry name" value="MULTI-COPPER OXIDASE"/>
    <property type="match status" value="1"/>
</dbReference>
<dbReference type="SUPFAM" id="SSF49503">
    <property type="entry name" value="Cupredoxins"/>
    <property type="match status" value="6"/>
</dbReference>
<dbReference type="InterPro" id="IPR002355">
    <property type="entry name" value="Cu_oxidase_Cu_BS"/>
</dbReference>
<dbReference type="PROSITE" id="PS00080">
    <property type="entry name" value="MULTICOPPER_OXIDASE2"/>
    <property type="match status" value="2"/>
</dbReference>
<evidence type="ECO:0000256" key="14">
    <source>
        <dbReference type="SAM" id="MobiDB-lite"/>
    </source>
</evidence>
<comment type="catalytic activity">
    <reaction evidence="1 13">
        <text>4 hydroquinone + O2 = 4 benzosemiquinone + 2 H2O</text>
        <dbReference type="Rhea" id="RHEA:11276"/>
        <dbReference type="ChEBI" id="CHEBI:15377"/>
        <dbReference type="ChEBI" id="CHEBI:15379"/>
        <dbReference type="ChEBI" id="CHEBI:17594"/>
        <dbReference type="ChEBI" id="CHEBI:17977"/>
        <dbReference type="EC" id="1.10.3.2"/>
    </reaction>
</comment>
<evidence type="ECO:0000256" key="8">
    <source>
        <dbReference type="ARBA" id="ARBA00022737"/>
    </source>
</evidence>
<evidence type="ECO:0000259" key="16">
    <source>
        <dbReference type="Pfam" id="PF07731"/>
    </source>
</evidence>
<name>A0A8J6D2V4_9ROSI</name>
<dbReference type="Pfam" id="PF07731">
    <property type="entry name" value="Cu-oxidase_2"/>
    <property type="match status" value="2"/>
</dbReference>
<evidence type="ECO:0000256" key="6">
    <source>
        <dbReference type="ARBA" id="ARBA00022525"/>
    </source>
</evidence>
<keyword evidence="8 13" id="KW-0677">Repeat</keyword>
<evidence type="ECO:0000256" key="3">
    <source>
        <dbReference type="ARBA" id="ARBA00010609"/>
    </source>
</evidence>
<dbReference type="Proteomes" id="UP000701853">
    <property type="component" value="Chromosome 5"/>
</dbReference>
<feature type="domain" description="Plastocyanin-like" evidence="17">
    <location>
        <begin position="34"/>
        <end position="147"/>
    </location>
</feature>
<dbReference type="GO" id="GO:0048046">
    <property type="term" value="C:apoplast"/>
    <property type="evidence" value="ECO:0007669"/>
    <property type="project" value="UniProtKB-SubCell"/>
</dbReference>
<comment type="subcellular location">
    <subcellularLocation>
        <location evidence="2 13">Secreted</location>
        <location evidence="2 13">Extracellular space</location>
        <location evidence="2 13">Apoplast</location>
    </subcellularLocation>
</comment>
<comment type="similarity">
    <text evidence="3 13">Belongs to the multicopper oxidase family.</text>
</comment>
<dbReference type="InterPro" id="IPR011706">
    <property type="entry name" value="Cu-oxidase_C"/>
</dbReference>
<feature type="signal peptide" evidence="13">
    <location>
        <begin position="1"/>
        <end position="25"/>
    </location>
</feature>
<keyword evidence="12 13" id="KW-0439">Lignin degradation</keyword>
<evidence type="ECO:0000256" key="7">
    <source>
        <dbReference type="ARBA" id="ARBA00022723"/>
    </source>
</evidence>
<dbReference type="GO" id="GO:0052716">
    <property type="term" value="F:hydroquinone:oxygen oxidoreductase activity"/>
    <property type="evidence" value="ECO:0007669"/>
    <property type="project" value="UniProtKB-EC"/>
</dbReference>
<sequence length="1115" mass="124862">MGLQQGLVTWFVGVLFLSTLLLSSADVHHYEFFVRESNFTKLCNTTTLLVVNDSYPGPEIRVHRGDTVFVNVHNQGNYGFTIHWHGVKQPRNPWSDGPEFVAQCPIQPGTNFTYEIVLSDEIGTLWWHAHSDWTRGSVHGAFIILPAKKETYPFPTPDADQTIILESWYDGDYKQIIDDALAAGVSPRQPSAYAINGHVGDTYGCPNDTIFRMQVDSEKIYLLRIINAAMNEHFFFTIANHTLTVVAQDASYVRRFTRDYILISPGQTMDVLVSANRNVGQYYMAIRPFSDSSAAPVDNTTTGIFQYTNSEGGLNASLITLPVMNDTDAMINFLNQIRNTKVSQNPRINVPADKDIKRRVFITLAVNNLPCNTCVVGSRLVASLNNVSFVSPSIDILQAYYNRNMSGVYTEDFPLNPPVIYDFTGNLTNISTAVEEGTRVIVVNYGEGVEMVLQATQMGAGGSHPIHLHGFSFYWVGTGFGNFNNETDPRTYNLVDPPLINTVHVPGRRWVAIRFFATNPGVWFMHCHLERHSSWGMDTVLIVRNGKTKKTSIRPPPTSMPRVLFLSTLLLSSADVHHYEFFVRESNFTKLCNTTTLLVVNDSYPGPEIRVHRCDTVFVNVHNQGNYGFTIHWHGVKQPRNPWSDGPEFITQCPIQPGTNFTYEIVLSDEIGTLWWHAHSDWTRGSVHGAFIILPAENETYPFPTPDADQTIILESWYDGDYKQIIDDALAAGVSPRQPNAYAINGHVGDTYGCPNDTIFRMQVDSEKIYLLRIINAAMNEHFFFTIANHTLTVVAQDASYVQRFTRDYILISPGQTMDVLVSANRNVGQYYMAIRPFSDSSAAPIDNITTGIFQYTNSEGGLNASLITLPVMTDTDAMINFLNQIRNTNVSQNPGINVPADKDIKTRAFIAIAVNNLPCNTCVLGSRLVASLNNVSFVSPRIDILQAYYNRNMSGVFTEDFPLNPPVFYNFTGDLTNFNTPIEEGTRVIVVNYGEGVEMVLQATQMGAGGSHPIHLHGFSFYWVGTGFGNFNNETDPRTYNLVDPPLINTVHVPGRRWVAIRFFATNPGVWFMHCHLDRHSSWGMDTVLIVRNGRTEETSIRPPPSTMPRCPGT</sequence>
<organism evidence="18 19">
    <name type="scientific">Gossypium anomalum</name>
    <dbReference type="NCBI Taxonomy" id="47600"/>
    <lineage>
        <taxon>Eukaryota</taxon>
        <taxon>Viridiplantae</taxon>
        <taxon>Streptophyta</taxon>
        <taxon>Embryophyta</taxon>
        <taxon>Tracheophyta</taxon>
        <taxon>Spermatophyta</taxon>
        <taxon>Magnoliopsida</taxon>
        <taxon>eudicotyledons</taxon>
        <taxon>Gunneridae</taxon>
        <taxon>Pentapetalae</taxon>
        <taxon>rosids</taxon>
        <taxon>malvids</taxon>
        <taxon>Malvales</taxon>
        <taxon>Malvaceae</taxon>
        <taxon>Malvoideae</taxon>
        <taxon>Gossypium</taxon>
    </lineage>
</organism>
<dbReference type="InterPro" id="IPR034285">
    <property type="entry name" value="CuRO_2_LCC"/>
</dbReference>
<feature type="domain" description="Plastocyanin-like" evidence="15">
    <location>
        <begin position="710"/>
        <end position="858"/>
    </location>
</feature>
<dbReference type="OrthoDB" id="2121828at2759"/>